<organism evidence="1 2">
    <name type="scientific">Natrinema salifodinae</name>
    <dbReference type="NCBI Taxonomy" id="1202768"/>
    <lineage>
        <taxon>Archaea</taxon>
        <taxon>Methanobacteriati</taxon>
        <taxon>Methanobacteriota</taxon>
        <taxon>Stenosarchaea group</taxon>
        <taxon>Halobacteria</taxon>
        <taxon>Halobacteriales</taxon>
        <taxon>Natrialbaceae</taxon>
        <taxon>Natrinema</taxon>
    </lineage>
</organism>
<accession>A0A1I0Q3K4</accession>
<evidence type="ECO:0000313" key="1">
    <source>
        <dbReference type="EMBL" id="SEW21551.1"/>
    </source>
</evidence>
<keyword evidence="2" id="KW-1185">Reference proteome</keyword>
<dbReference type="OrthoDB" id="11472at2157"/>
<dbReference type="STRING" id="1202768.SAMN05216285_3033"/>
<evidence type="ECO:0000313" key="2">
    <source>
        <dbReference type="Proteomes" id="UP000183275"/>
    </source>
</evidence>
<dbReference type="EMBL" id="FOIS01000004">
    <property type="protein sequence ID" value="SEW21551.1"/>
    <property type="molecule type" value="Genomic_DNA"/>
</dbReference>
<proteinExistence type="predicted"/>
<dbReference type="AlphaFoldDB" id="A0A1I0Q3K4"/>
<sequence length="272" mass="29003">MTSRDRQADRAAVFDRDGHACCHCGTGDDATPLRTYAVDGVSDAGDREQDRAHESALVTVCGDCYATLDAPPAADPIRDGELFRIVRETTRVQSATIADVASFASLATSLPTLDAEPADAVAESIAEYRRTRRDVSLALDIVTARLERLDAIEENAFDPEVRAALAAFAETAATLQSTLRKVVALGETVASGLDRCHGCFERLESDGESGGRRTACPVCGLAASETADWERDGIVAFDRLFATINETLQDAAATTETLTTQTTTLAEQLTAQ</sequence>
<dbReference type="eggNOG" id="arCOG03898">
    <property type="taxonomic scope" value="Archaea"/>
</dbReference>
<dbReference type="RefSeq" id="WP_049989650.1">
    <property type="nucleotide sequence ID" value="NZ_FOIS01000004.1"/>
</dbReference>
<name>A0A1I0Q3K4_9EURY</name>
<dbReference type="Proteomes" id="UP000183275">
    <property type="component" value="Unassembled WGS sequence"/>
</dbReference>
<reference evidence="2" key="1">
    <citation type="submission" date="2016-10" db="EMBL/GenBank/DDBJ databases">
        <authorList>
            <person name="Varghese N."/>
        </authorList>
    </citation>
    <scope>NUCLEOTIDE SEQUENCE [LARGE SCALE GENOMIC DNA]</scope>
    <source>
        <strain evidence="2">CGMCC 1.12284</strain>
    </source>
</reference>
<gene>
    <name evidence="1" type="ORF">SAMN05216285_3033</name>
</gene>
<protein>
    <submittedName>
        <fullName evidence="1">Uncharacterized protein</fullName>
    </submittedName>
</protein>